<dbReference type="EMBL" id="FZOF01000010">
    <property type="protein sequence ID" value="SNS92888.1"/>
    <property type="molecule type" value="Genomic_DNA"/>
</dbReference>
<feature type="region of interest" description="Disordered" evidence="1">
    <location>
        <begin position="1"/>
        <end position="34"/>
    </location>
</feature>
<accession>A0A239II01</accession>
<evidence type="ECO:0000313" key="2">
    <source>
        <dbReference type="EMBL" id="SNS92888.1"/>
    </source>
</evidence>
<evidence type="ECO:0000313" key="3">
    <source>
        <dbReference type="Proteomes" id="UP000198280"/>
    </source>
</evidence>
<organism evidence="2 3">
    <name type="scientific">Actinacidiphila glaucinigra</name>
    <dbReference type="NCBI Taxonomy" id="235986"/>
    <lineage>
        <taxon>Bacteria</taxon>
        <taxon>Bacillati</taxon>
        <taxon>Actinomycetota</taxon>
        <taxon>Actinomycetes</taxon>
        <taxon>Kitasatosporales</taxon>
        <taxon>Streptomycetaceae</taxon>
        <taxon>Actinacidiphila</taxon>
    </lineage>
</organism>
<proteinExistence type="predicted"/>
<gene>
    <name evidence="2" type="ORF">SAMN05216252_110159</name>
</gene>
<name>A0A239II01_9ACTN</name>
<dbReference type="OrthoDB" id="4454357at2"/>
<reference evidence="2 3" key="1">
    <citation type="submission" date="2017-06" db="EMBL/GenBank/DDBJ databases">
        <authorList>
            <person name="Kim H.J."/>
            <person name="Triplett B.A."/>
        </authorList>
    </citation>
    <scope>NUCLEOTIDE SEQUENCE [LARGE SCALE GENOMIC DNA]</scope>
    <source>
        <strain evidence="2 3">CGMCC 4.1858</strain>
    </source>
</reference>
<dbReference type="RefSeq" id="WP_143681610.1">
    <property type="nucleotide sequence ID" value="NZ_FZOF01000010.1"/>
</dbReference>
<dbReference type="Proteomes" id="UP000198280">
    <property type="component" value="Unassembled WGS sequence"/>
</dbReference>
<keyword evidence="3" id="KW-1185">Reference proteome</keyword>
<feature type="compositionally biased region" description="Low complexity" evidence="1">
    <location>
        <begin position="15"/>
        <end position="33"/>
    </location>
</feature>
<protein>
    <submittedName>
        <fullName evidence="2">Uncharacterized protein</fullName>
    </submittedName>
</protein>
<sequence>MDSGELRRRHATAEAVPRQAAPADPAPIRARPAGTARLPGAGSVTAGHALLRHPGGAHHALLHQGDDTFALVDLDAAFAGRPAVLAGVANPWPGWRNSASAASADGGLVVLSGQRSVLALEPDGRTRWEYRHGCWGDGPHRHGGAEPCRGLAQGSVQVGADGGLVWAHVLPDIDHGDPDTDSYEQWLVLDAADGTVLGVARIEGGSQGSHHLPHPDDGSRMILGTGQGQDGSPAYVGHWDGSALTVQEIGDGFRIPVAVHPGGRAFLSTPHGFDPLVLHRFPDGRVLMERDAADLAGGEDDAEDDADGTEPAWDFVAGFVDGHTVIADAYDAHHHREASRHWLLDALTLRPLGPIAYPDGDRDPVRGGYAVALGDGTWLTLAADGTTLNRWSAHRR</sequence>
<evidence type="ECO:0000256" key="1">
    <source>
        <dbReference type="SAM" id="MobiDB-lite"/>
    </source>
</evidence>
<dbReference type="AlphaFoldDB" id="A0A239II01"/>